<dbReference type="InterPro" id="IPR037923">
    <property type="entry name" value="HTH-like"/>
</dbReference>
<dbReference type="PANTHER" id="PTHR46796">
    <property type="entry name" value="HTH-TYPE TRANSCRIPTIONAL ACTIVATOR RHAS-RELATED"/>
    <property type="match status" value="1"/>
</dbReference>
<reference evidence="6 7" key="1">
    <citation type="submission" date="2019-03" db="EMBL/GenBank/DDBJ databases">
        <title>Genomic Encyclopedia of Type Strains, Phase III (KMG-III): the genomes of soil and plant-associated and newly described type strains.</title>
        <authorList>
            <person name="Whitman W."/>
        </authorList>
    </citation>
    <scope>NUCLEOTIDE SEQUENCE [LARGE SCALE GENOMIC DNA]</scope>
    <source>
        <strain evidence="6 7">CECT 7378</strain>
    </source>
</reference>
<dbReference type="InterPro" id="IPR050204">
    <property type="entry name" value="AraC_XylS_family_regulators"/>
</dbReference>
<dbReference type="InterPro" id="IPR003313">
    <property type="entry name" value="AraC-bd"/>
</dbReference>
<dbReference type="SUPFAM" id="SSF46689">
    <property type="entry name" value="Homeodomain-like"/>
    <property type="match status" value="2"/>
</dbReference>
<dbReference type="PANTHER" id="PTHR46796:SF2">
    <property type="entry name" value="TRANSCRIPTIONAL REGULATORY PROTEIN"/>
    <property type="match status" value="1"/>
</dbReference>
<organism evidence="6 7">
    <name type="scientific">Marinomonas balearica</name>
    <dbReference type="NCBI Taxonomy" id="491947"/>
    <lineage>
        <taxon>Bacteria</taxon>
        <taxon>Pseudomonadati</taxon>
        <taxon>Pseudomonadota</taxon>
        <taxon>Gammaproteobacteria</taxon>
        <taxon>Oceanospirillales</taxon>
        <taxon>Oceanospirillaceae</taxon>
        <taxon>Marinomonas</taxon>
    </lineage>
</organism>
<keyword evidence="3" id="KW-0010">Activator</keyword>
<dbReference type="PROSITE" id="PS01124">
    <property type="entry name" value="HTH_ARAC_FAMILY_2"/>
    <property type="match status" value="1"/>
</dbReference>
<protein>
    <submittedName>
        <fullName evidence="6">AraC family transcriptional regulator</fullName>
    </submittedName>
</protein>
<evidence type="ECO:0000313" key="7">
    <source>
        <dbReference type="Proteomes" id="UP000294656"/>
    </source>
</evidence>
<dbReference type="Pfam" id="PF12833">
    <property type="entry name" value="HTH_18"/>
    <property type="match status" value="1"/>
</dbReference>
<dbReference type="SMART" id="SM00342">
    <property type="entry name" value="HTH_ARAC"/>
    <property type="match status" value="1"/>
</dbReference>
<name>A0A4R6MIM0_9GAMM</name>
<evidence type="ECO:0000256" key="1">
    <source>
        <dbReference type="ARBA" id="ARBA00023015"/>
    </source>
</evidence>
<comment type="caution">
    <text evidence="6">The sequence shown here is derived from an EMBL/GenBank/DDBJ whole genome shotgun (WGS) entry which is preliminary data.</text>
</comment>
<evidence type="ECO:0000256" key="4">
    <source>
        <dbReference type="ARBA" id="ARBA00023163"/>
    </source>
</evidence>
<dbReference type="Proteomes" id="UP000294656">
    <property type="component" value="Unassembled WGS sequence"/>
</dbReference>
<evidence type="ECO:0000259" key="5">
    <source>
        <dbReference type="PROSITE" id="PS01124"/>
    </source>
</evidence>
<dbReference type="SUPFAM" id="SSF51215">
    <property type="entry name" value="Regulatory protein AraC"/>
    <property type="match status" value="1"/>
</dbReference>
<dbReference type="AlphaFoldDB" id="A0A4R6MIM0"/>
<keyword evidence="1" id="KW-0805">Transcription regulation</keyword>
<dbReference type="PRINTS" id="PR00032">
    <property type="entry name" value="HTHARAC"/>
</dbReference>
<dbReference type="OrthoDB" id="9809338at2"/>
<dbReference type="GO" id="GO:0003700">
    <property type="term" value="F:DNA-binding transcription factor activity"/>
    <property type="evidence" value="ECO:0007669"/>
    <property type="project" value="InterPro"/>
</dbReference>
<keyword evidence="7" id="KW-1185">Reference proteome</keyword>
<dbReference type="RefSeq" id="WP_133502053.1">
    <property type="nucleotide sequence ID" value="NZ_SNXC01000002.1"/>
</dbReference>
<dbReference type="InterPro" id="IPR020449">
    <property type="entry name" value="Tscrpt_reg_AraC-type_HTH"/>
</dbReference>
<sequence>MSSQCSDQNRFQFAKSSAVDDIVLLNASMTDFTYGKHAHEEFSIGVTLRGRQDFFAVGQFHKSHPGSVIILNPDDAHDGESGGDKALEYKMLYVKPEQLTPALSALGMPHPEHFRVKHTVSQQDTLRDQVLRLASLIESDGTTSSEYESGLFELAEQLVPMQEQSVLQPASRMHRLLNNAKEYLQDNYTKEVALDELCQVACLSKFHFLRSFKDYTGMTPHQYWLNIRINRARQALKSGIPVSNVANTFGFNDLSHFNRRFKPVFGMTPYQYQRLILSP</sequence>
<keyword evidence="4" id="KW-0804">Transcription</keyword>
<evidence type="ECO:0000256" key="2">
    <source>
        <dbReference type="ARBA" id="ARBA00023125"/>
    </source>
</evidence>
<dbReference type="GO" id="GO:0043565">
    <property type="term" value="F:sequence-specific DNA binding"/>
    <property type="evidence" value="ECO:0007669"/>
    <property type="project" value="InterPro"/>
</dbReference>
<dbReference type="InterPro" id="IPR018060">
    <property type="entry name" value="HTH_AraC"/>
</dbReference>
<feature type="domain" description="HTH araC/xylS-type" evidence="5">
    <location>
        <begin position="178"/>
        <end position="275"/>
    </location>
</feature>
<evidence type="ECO:0000256" key="3">
    <source>
        <dbReference type="ARBA" id="ARBA00023159"/>
    </source>
</evidence>
<dbReference type="InterPro" id="IPR009057">
    <property type="entry name" value="Homeodomain-like_sf"/>
</dbReference>
<gene>
    <name evidence="6" type="ORF">DFP79_0178</name>
</gene>
<keyword evidence="2" id="KW-0238">DNA-binding</keyword>
<accession>A0A4R6MIM0</accession>
<dbReference type="Gene3D" id="1.10.10.60">
    <property type="entry name" value="Homeodomain-like"/>
    <property type="match status" value="2"/>
</dbReference>
<dbReference type="EMBL" id="SNXC01000002">
    <property type="protein sequence ID" value="TDP01276.1"/>
    <property type="molecule type" value="Genomic_DNA"/>
</dbReference>
<proteinExistence type="predicted"/>
<dbReference type="Pfam" id="PF02311">
    <property type="entry name" value="AraC_binding"/>
    <property type="match status" value="1"/>
</dbReference>
<evidence type="ECO:0000313" key="6">
    <source>
        <dbReference type="EMBL" id="TDP01276.1"/>
    </source>
</evidence>